<accession>D0R4L4</accession>
<dbReference type="InterPro" id="IPR043502">
    <property type="entry name" value="DNA/RNA_pol_sf"/>
</dbReference>
<dbReference type="EMBL" id="FN298497">
    <property type="protein sequence ID" value="CAX67027.1"/>
    <property type="molecule type" value="Genomic_DNA"/>
</dbReference>
<dbReference type="PANTHER" id="PTHR34047">
    <property type="entry name" value="NUCLEAR INTRON MATURASE 1, MITOCHONDRIAL-RELATED"/>
    <property type="match status" value="1"/>
</dbReference>
<proteinExistence type="predicted"/>
<sequence length="470" mass="56143">MNYKSDFLYPLVRNAILRCQWVSSFIGVIMNINEWFKDPKVLEKSKRGYAHFDLRTDLTKCKKYITNSKNIERHGFYPFIKYDLEYHKYNRAEGRKTKKRTICYASHIDSCIFQYYSFLINKKYNARLKQDGIYEVPIAYRTDLHTDTIAEFRKMHQFMIQHTSSYVMIGDFTSFFDKIDHQYLKERLCDLLQVDKLNSDYYAIFKRITKYDYWDLTDLYRLNNLNPKKRKDKIKINSKVRILSQSDYKKYRSHIRQHQDNKGIPQGSSISACLANVYMLEIDRLINEFVVARGGIYRRYSDDFIIILPMDTSSTDDIEKIILKFGAFKDKGILELQPEKTQVYKLQDHSVVNIGHLFTPSLNEKNKTINFIGFTFDGNAIKIREKTTSKYYYRMHHKAKGVAHQYYRNKYYKGADKLYQLYFPNGQYGKGNYFTYLSRVQNAFPNQSIMILEDRIMTNIRLTLKKNRWG</sequence>
<gene>
    <name evidence="2" type="ordered locus">FI9785_1165</name>
</gene>
<dbReference type="SUPFAM" id="SSF56672">
    <property type="entry name" value="DNA/RNA polymerases"/>
    <property type="match status" value="1"/>
</dbReference>
<dbReference type="InterPro" id="IPR051083">
    <property type="entry name" value="GrpII_Intron_Splice-Mob/Def"/>
</dbReference>
<name>D0R4L4_LACJF</name>
<evidence type="ECO:0000259" key="1">
    <source>
        <dbReference type="PROSITE" id="PS50878"/>
    </source>
</evidence>
<dbReference type="PROSITE" id="PS50878">
    <property type="entry name" value="RT_POL"/>
    <property type="match status" value="1"/>
</dbReference>
<keyword evidence="3" id="KW-1185">Reference proteome</keyword>
<dbReference type="Pfam" id="PF00078">
    <property type="entry name" value="RVT_1"/>
    <property type="match status" value="1"/>
</dbReference>
<dbReference type="PANTHER" id="PTHR34047:SF8">
    <property type="entry name" value="PROTEIN YKFC"/>
    <property type="match status" value="1"/>
</dbReference>
<protein>
    <recommendedName>
        <fullName evidence="1">Reverse transcriptase domain-containing protein</fullName>
    </recommendedName>
</protein>
<feature type="domain" description="Reverse transcriptase" evidence="1">
    <location>
        <begin position="1"/>
        <end position="376"/>
    </location>
</feature>
<dbReference type="Proteomes" id="UP000002627">
    <property type="component" value="Chromosome"/>
</dbReference>
<dbReference type="InterPro" id="IPR000477">
    <property type="entry name" value="RT_dom"/>
</dbReference>
<dbReference type="KEGG" id="ljf:FI9785_1165"/>
<reference evidence="2 3" key="1">
    <citation type="journal article" date="2009" name="J. Bacteriol.">
        <title>Complete genome sequence of Lactobacillus johnsonii FI9785, a competitive exclusion agent against pathogens in poultry.</title>
        <authorList>
            <person name="Wegmann U."/>
            <person name="Overweg K."/>
            <person name="Horn N."/>
            <person name="Goesmann A."/>
            <person name="Narbad A."/>
            <person name="Gasson M.J."/>
            <person name="Shearman C."/>
        </authorList>
    </citation>
    <scope>NUCLEOTIDE SEQUENCE [LARGE SCALE GENOMIC DNA]</scope>
    <source>
        <strain evidence="2 3">FI9785</strain>
    </source>
</reference>
<evidence type="ECO:0000313" key="3">
    <source>
        <dbReference type="Proteomes" id="UP000002627"/>
    </source>
</evidence>
<dbReference type="HOGENOM" id="CLU_038920_0_0_9"/>
<evidence type="ECO:0000313" key="2">
    <source>
        <dbReference type="EMBL" id="CAX67027.1"/>
    </source>
</evidence>
<organism evidence="2 3">
    <name type="scientific">Lactobacillus johnsonii (strain FI9785)</name>
    <dbReference type="NCBI Taxonomy" id="633699"/>
    <lineage>
        <taxon>Bacteria</taxon>
        <taxon>Bacillati</taxon>
        <taxon>Bacillota</taxon>
        <taxon>Bacilli</taxon>
        <taxon>Lactobacillales</taxon>
        <taxon>Lactobacillaceae</taxon>
        <taxon>Lactobacillus</taxon>
    </lineage>
</organism>
<dbReference type="AlphaFoldDB" id="D0R4L4"/>